<dbReference type="Proteomes" id="UP000583929">
    <property type="component" value="Unassembled WGS sequence"/>
</dbReference>
<dbReference type="Pfam" id="PF02458">
    <property type="entry name" value="Transferase"/>
    <property type="match status" value="1"/>
</dbReference>
<dbReference type="EMBL" id="JAATIQ010000034">
    <property type="protein sequence ID" value="KAF4397226.1"/>
    <property type="molecule type" value="Genomic_DNA"/>
</dbReference>
<dbReference type="InterPro" id="IPR050898">
    <property type="entry name" value="Plant_acyltransferase"/>
</dbReference>
<comment type="similarity">
    <text evidence="1">Belongs to the plant acyltransferase family.</text>
</comment>
<organism evidence="2 3">
    <name type="scientific">Cannabis sativa</name>
    <name type="common">Hemp</name>
    <name type="synonym">Marijuana</name>
    <dbReference type="NCBI Taxonomy" id="3483"/>
    <lineage>
        <taxon>Eukaryota</taxon>
        <taxon>Viridiplantae</taxon>
        <taxon>Streptophyta</taxon>
        <taxon>Embryophyta</taxon>
        <taxon>Tracheophyta</taxon>
        <taxon>Spermatophyta</taxon>
        <taxon>Magnoliopsida</taxon>
        <taxon>eudicotyledons</taxon>
        <taxon>Gunneridae</taxon>
        <taxon>Pentapetalae</taxon>
        <taxon>rosids</taxon>
        <taxon>fabids</taxon>
        <taxon>Rosales</taxon>
        <taxon>Cannabaceae</taxon>
        <taxon>Cannabis</taxon>
    </lineage>
</organism>
<name>A0A7J6HPM1_CANSA</name>
<comment type="caution">
    <text evidence="2">The sequence shown here is derived from an EMBL/GenBank/DDBJ whole genome shotgun (WGS) entry which is preliminary data.</text>
</comment>
<evidence type="ECO:0000256" key="1">
    <source>
        <dbReference type="ARBA" id="ARBA00009861"/>
    </source>
</evidence>
<dbReference type="InterPro" id="IPR023213">
    <property type="entry name" value="CAT-like_dom_sf"/>
</dbReference>
<keyword evidence="3" id="KW-1185">Reference proteome</keyword>
<dbReference type="GO" id="GO:0009836">
    <property type="term" value="P:fruit ripening, climacteric"/>
    <property type="evidence" value="ECO:0007669"/>
    <property type="project" value="UniProtKB-ARBA"/>
</dbReference>
<proteinExistence type="inferred from homology"/>
<dbReference type="Gene3D" id="3.30.559.10">
    <property type="entry name" value="Chloramphenicol acetyltransferase-like domain"/>
    <property type="match status" value="1"/>
</dbReference>
<evidence type="ECO:0000313" key="2">
    <source>
        <dbReference type="EMBL" id="KAF4397226.1"/>
    </source>
</evidence>
<dbReference type="AlphaFoldDB" id="A0A7J6HPM1"/>
<dbReference type="PANTHER" id="PTHR31147">
    <property type="entry name" value="ACYL TRANSFERASE 4"/>
    <property type="match status" value="1"/>
</dbReference>
<evidence type="ECO:0000313" key="3">
    <source>
        <dbReference type="Proteomes" id="UP000583929"/>
    </source>
</evidence>
<sequence length="155" mass="17588">MEFEVFIKKTTFVKPSSKLSSSPQTIELSGLDRISPAILNTLFFYKNNSKSEKDEESDDGDDVERVVIRGLERVLVSWFPAAGRLRINEKKGNKLEINCNDEGVLLVIAHTSSKLQDFGDHQLHQYNPSYEKLVPHFPHNPPKISQNPLVALQKL</sequence>
<protein>
    <submittedName>
        <fullName evidence="2">Uncharacterized protein</fullName>
    </submittedName>
</protein>
<accession>A0A7J6HPM1</accession>
<gene>
    <name evidence="2" type="ORF">G4B88_009072</name>
</gene>
<reference evidence="2 3" key="1">
    <citation type="journal article" date="2020" name="bioRxiv">
        <title>Sequence and annotation of 42 cannabis genomes reveals extensive copy number variation in cannabinoid synthesis and pathogen resistance genes.</title>
        <authorList>
            <person name="Mckernan K.J."/>
            <person name="Helbert Y."/>
            <person name="Kane L.T."/>
            <person name="Ebling H."/>
            <person name="Zhang L."/>
            <person name="Liu B."/>
            <person name="Eaton Z."/>
            <person name="Mclaughlin S."/>
            <person name="Kingan S."/>
            <person name="Baybayan P."/>
            <person name="Concepcion G."/>
            <person name="Jordan M."/>
            <person name="Riva A."/>
            <person name="Barbazuk W."/>
            <person name="Harkins T."/>
        </authorList>
    </citation>
    <scope>NUCLEOTIDE SEQUENCE [LARGE SCALE GENOMIC DNA]</scope>
    <source>
        <strain evidence="3">cv. Jamaican Lion 4</strain>
        <tissue evidence="2">Leaf</tissue>
    </source>
</reference>